<proteinExistence type="predicted"/>
<evidence type="ECO:0000313" key="1">
    <source>
        <dbReference type="EMBL" id="KAF1023461.1"/>
    </source>
</evidence>
<protein>
    <submittedName>
        <fullName evidence="1">Uncharacterized protein</fullName>
    </submittedName>
</protein>
<gene>
    <name evidence="1" type="ORF">GAK30_00412</name>
</gene>
<accession>A0A7V8JRW3</accession>
<dbReference type="EMBL" id="WNDQ01000004">
    <property type="protein sequence ID" value="KAF1023461.1"/>
    <property type="molecule type" value="Genomic_DNA"/>
</dbReference>
<comment type="caution">
    <text evidence="1">The sequence shown here is derived from an EMBL/GenBank/DDBJ whole genome shotgun (WGS) entry which is preliminary data.</text>
</comment>
<evidence type="ECO:0000313" key="2">
    <source>
        <dbReference type="Proteomes" id="UP000461670"/>
    </source>
</evidence>
<reference evidence="2" key="1">
    <citation type="journal article" date="2020" name="MBio">
        <title>Horizontal gene transfer to a defensive symbiont with a reduced genome amongst a multipartite beetle microbiome.</title>
        <authorList>
            <person name="Waterworth S.C."/>
            <person name="Florez L.V."/>
            <person name="Rees E.R."/>
            <person name="Hertweck C."/>
            <person name="Kaltenpoth M."/>
            <person name="Kwan J.C."/>
        </authorList>
    </citation>
    <scope>NUCLEOTIDE SEQUENCE [LARGE SCALE GENOMIC DNA]</scope>
</reference>
<dbReference type="Proteomes" id="UP000461670">
    <property type="component" value="Unassembled WGS sequence"/>
</dbReference>
<organism evidence="1 2">
    <name type="scientific">Paracidovorax wautersii</name>
    <dbReference type="NCBI Taxonomy" id="1177982"/>
    <lineage>
        <taxon>Bacteria</taxon>
        <taxon>Pseudomonadati</taxon>
        <taxon>Pseudomonadota</taxon>
        <taxon>Betaproteobacteria</taxon>
        <taxon>Burkholderiales</taxon>
        <taxon>Comamonadaceae</taxon>
        <taxon>Paracidovorax</taxon>
    </lineage>
</organism>
<name>A0A7V8JRW3_9BURK</name>
<sequence>MPLLDYPTLHALAVESDTVTQPCACVASLTTAWESQPIAFPHAQLQLTGTLRVSAFDEPTFEEYHPDGTRFWSPDAPISPRHYPANRCTLWTCTVCGRRFLRYQEGGGYFVEDRVRRLLSHLLVDAPLQA</sequence>
<dbReference type="AlphaFoldDB" id="A0A7V8JRW3"/>